<evidence type="ECO:0000313" key="3">
    <source>
        <dbReference type="Proteomes" id="UP000632138"/>
    </source>
</evidence>
<comment type="caution">
    <text evidence="2">The sequence shown here is derived from an EMBL/GenBank/DDBJ whole genome shotgun (WGS) entry which is preliminary data.</text>
</comment>
<protein>
    <submittedName>
        <fullName evidence="2">Uncharacterized protein</fullName>
    </submittedName>
</protein>
<name>A0ABS2A459_9ACTN</name>
<keyword evidence="3" id="KW-1185">Reference proteome</keyword>
<gene>
    <name evidence="2" type="ORF">JIG36_03600</name>
</gene>
<proteinExistence type="predicted"/>
<feature type="transmembrane region" description="Helical" evidence="1">
    <location>
        <begin position="145"/>
        <end position="161"/>
    </location>
</feature>
<accession>A0ABS2A459</accession>
<feature type="transmembrane region" description="Helical" evidence="1">
    <location>
        <begin position="281"/>
        <end position="302"/>
    </location>
</feature>
<keyword evidence="1" id="KW-1133">Transmembrane helix</keyword>
<feature type="transmembrane region" description="Helical" evidence="1">
    <location>
        <begin position="56"/>
        <end position="74"/>
    </location>
</feature>
<feature type="transmembrane region" description="Helical" evidence="1">
    <location>
        <begin position="308"/>
        <end position="328"/>
    </location>
</feature>
<reference evidence="2 3" key="1">
    <citation type="submission" date="2021-01" db="EMBL/GenBank/DDBJ databases">
        <title>Actinoplanes sp. nov. LDG1-06 isolated from lichen.</title>
        <authorList>
            <person name="Saeng-In P."/>
            <person name="Phongsopitanun W."/>
            <person name="Kanchanasin P."/>
            <person name="Yuki M."/>
            <person name="Kudo T."/>
            <person name="Ohkuma M."/>
            <person name="Tanasupawat S."/>
        </authorList>
    </citation>
    <scope>NUCLEOTIDE SEQUENCE [LARGE SCALE GENOMIC DNA]</scope>
    <source>
        <strain evidence="2 3">LDG1-06</strain>
    </source>
</reference>
<evidence type="ECO:0000256" key="1">
    <source>
        <dbReference type="SAM" id="Phobius"/>
    </source>
</evidence>
<keyword evidence="1" id="KW-0472">Membrane</keyword>
<feature type="transmembrane region" description="Helical" evidence="1">
    <location>
        <begin position="173"/>
        <end position="192"/>
    </location>
</feature>
<organism evidence="2 3">
    <name type="scientific">Paractinoplanes ovalisporus</name>
    <dbReference type="NCBI Taxonomy" id="2810368"/>
    <lineage>
        <taxon>Bacteria</taxon>
        <taxon>Bacillati</taxon>
        <taxon>Actinomycetota</taxon>
        <taxon>Actinomycetes</taxon>
        <taxon>Micromonosporales</taxon>
        <taxon>Micromonosporaceae</taxon>
        <taxon>Paractinoplanes</taxon>
    </lineage>
</organism>
<feature type="transmembrane region" description="Helical" evidence="1">
    <location>
        <begin position="225"/>
        <end position="242"/>
    </location>
</feature>
<feature type="transmembrane region" description="Helical" evidence="1">
    <location>
        <begin position="248"/>
        <end position="269"/>
    </location>
</feature>
<dbReference type="RefSeq" id="WP_203374514.1">
    <property type="nucleotide sequence ID" value="NZ_JAENHP010000001.1"/>
</dbReference>
<sequence length="346" mass="36533">MAPVLALLALAPWTAECVWGGFTVVDWPFVVVILAPMYGGAAVGIREIARRTGGGWPAIVLLAAAFGFVQAGLVDQSLFNPAFLDDTQFASDAAAARATWVPGLDFSAQQAFAYVGGHVALSICAPIAIVETFGRRTPWLGRRGLAVIAVLYVLGSLLIFRDSYENGHFLPSSAQLLFTMVVVIALVAAALIRRRPHIVRRRPPTESAAQMPTESTGRHLETGGWMPHPLIVAVIAALPHLSGDLAQGWAGLAIQVAVTGLVAVAVVRWSRRDTWGRAHVLAGWGAGLVVSAAIAYLVPTYAVSTPAMALLSDVCISLVTAALLGVTWKRQALNASTRAAESPYGE</sequence>
<dbReference type="EMBL" id="JAENHP010000001">
    <property type="protein sequence ID" value="MBM2614639.1"/>
    <property type="molecule type" value="Genomic_DNA"/>
</dbReference>
<feature type="transmembrane region" description="Helical" evidence="1">
    <location>
        <begin position="27"/>
        <end position="44"/>
    </location>
</feature>
<dbReference type="Proteomes" id="UP000632138">
    <property type="component" value="Unassembled WGS sequence"/>
</dbReference>
<feature type="transmembrane region" description="Helical" evidence="1">
    <location>
        <begin position="111"/>
        <end position="133"/>
    </location>
</feature>
<keyword evidence="1" id="KW-0812">Transmembrane</keyword>
<evidence type="ECO:0000313" key="2">
    <source>
        <dbReference type="EMBL" id="MBM2614639.1"/>
    </source>
</evidence>